<feature type="compositionally biased region" description="Low complexity" evidence="7">
    <location>
        <begin position="121"/>
        <end position="141"/>
    </location>
</feature>
<evidence type="ECO:0000256" key="5">
    <source>
        <dbReference type="ARBA" id="ARBA00022801"/>
    </source>
</evidence>
<evidence type="ECO:0000256" key="2">
    <source>
        <dbReference type="ARBA" id="ARBA00022670"/>
    </source>
</evidence>
<evidence type="ECO:0000313" key="11">
    <source>
        <dbReference type="EMBL" id="SCB86879.1"/>
    </source>
</evidence>
<evidence type="ECO:0000313" key="12">
    <source>
        <dbReference type="Proteomes" id="UP000199268"/>
    </source>
</evidence>
<feature type="region of interest" description="Disordered" evidence="7">
    <location>
        <begin position="111"/>
        <end position="152"/>
    </location>
</feature>
<dbReference type="AlphaFoldDB" id="A0A1C3ZWX8"/>
<keyword evidence="12" id="KW-1185">Reference proteome</keyword>
<dbReference type="CDD" id="cd00118">
    <property type="entry name" value="LysM"/>
    <property type="match status" value="1"/>
</dbReference>
<name>A0A1C3ZWX8_9LACO</name>
<sequence length="485" mass="50637">MVKASTKLFFTGIAGAAGVVATTQIPDVQAAVNAAVNVTPNGKQVGKFSNVATFIHNKSSEVTLKSDILREKHTKDSKLATFKEDTKREKKSKGDINTVASNAMTDAISASNVQSDATEETSAYYDDSATSADTDKSSTPAEDAVVSESDAANKNDDAMSAYTIKDGDTLATVAANTGVSVADLQAANPNADTTMLTIGQSLSIPGGGYVNTDTTTTDTVAADTTTSADATTAVPDQNYTDQTPQTFDGTATYATDSNSVADQSIASEPVQQSFSDTTVGMQDATLNRATGKATVKSLGTAVPKQDSQATIMSNGDVVLNSLDDTVVQNNNNSADKTNSDTQKVVQTKTATSLTADQRAGIVSSAQKYATQQVPYVSGGKNVTGLDASGLAARVYHDAGVNIPRYTVSQEAHMTTTDVQSDADVMQVAQPGDLLFWGGHGASWQVAIYIGNDQYAIASQADQRTEIMSLSDTDVLPNFVGEYSFK</sequence>
<feature type="signal peptide" evidence="8">
    <location>
        <begin position="1"/>
        <end position="16"/>
    </location>
</feature>
<dbReference type="PROSITE" id="PS51935">
    <property type="entry name" value="NLPC_P60"/>
    <property type="match status" value="1"/>
</dbReference>
<dbReference type="Gene3D" id="3.90.1720.10">
    <property type="entry name" value="endopeptidase domain like (from Nostoc punctiforme)"/>
    <property type="match status" value="1"/>
</dbReference>
<dbReference type="PANTHER" id="PTHR47053:SF1">
    <property type="entry name" value="MUREIN DD-ENDOPEPTIDASE MEPH-RELATED"/>
    <property type="match status" value="1"/>
</dbReference>
<accession>A0A1C3ZWX8</accession>
<gene>
    <name evidence="11" type="ORF">GA0061074_10334</name>
</gene>
<dbReference type="InterPro" id="IPR036779">
    <property type="entry name" value="LysM_dom_sf"/>
</dbReference>
<comment type="similarity">
    <text evidence="1">Belongs to the peptidase C40 family.</text>
</comment>
<reference evidence="12" key="1">
    <citation type="submission" date="2016-08" db="EMBL/GenBank/DDBJ databases">
        <authorList>
            <person name="Varghese N."/>
            <person name="Submissions Spin"/>
        </authorList>
    </citation>
    <scope>NUCLEOTIDE SEQUENCE [LARGE SCALE GENOMIC DNA]</scope>
    <source>
        <strain evidence="12">R-53094</strain>
    </source>
</reference>
<evidence type="ECO:0000256" key="7">
    <source>
        <dbReference type="SAM" id="MobiDB-lite"/>
    </source>
</evidence>
<dbReference type="STRING" id="1505725.GA0061074_10334"/>
<protein>
    <submittedName>
        <fullName evidence="11">Cell wall-associated hydrolase, NlpC family</fullName>
    </submittedName>
</protein>
<dbReference type="Pfam" id="PF00877">
    <property type="entry name" value="NLPC_P60"/>
    <property type="match status" value="1"/>
</dbReference>
<dbReference type="EMBL" id="FMAO01000003">
    <property type="protein sequence ID" value="SCB86879.1"/>
    <property type="molecule type" value="Genomic_DNA"/>
</dbReference>
<evidence type="ECO:0000256" key="8">
    <source>
        <dbReference type="SAM" id="SignalP"/>
    </source>
</evidence>
<organism evidence="11 12">
    <name type="scientific">Weissella bombi</name>
    <dbReference type="NCBI Taxonomy" id="1505725"/>
    <lineage>
        <taxon>Bacteria</taxon>
        <taxon>Bacillati</taxon>
        <taxon>Bacillota</taxon>
        <taxon>Bacilli</taxon>
        <taxon>Lactobacillales</taxon>
        <taxon>Lactobacillaceae</taxon>
        <taxon>Weissella</taxon>
    </lineage>
</organism>
<dbReference type="GO" id="GO:0006508">
    <property type="term" value="P:proteolysis"/>
    <property type="evidence" value="ECO:0007669"/>
    <property type="project" value="UniProtKB-KW"/>
</dbReference>
<dbReference type="OrthoDB" id="1654978at2"/>
<feature type="domain" description="LysM" evidence="9">
    <location>
        <begin position="160"/>
        <end position="204"/>
    </location>
</feature>
<dbReference type="Pfam" id="PF01476">
    <property type="entry name" value="LysM"/>
    <property type="match status" value="1"/>
</dbReference>
<dbReference type="SUPFAM" id="SSF54001">
    <property type="entry name" value="Cysteine proteinases"/>
    <property type="match status" value="1"/>
</dbReference>
<dbReference type="RefSeq" id="WP_092461830.1">
    <property type="nucleotide sequence ID" value="NZ_BJEE01000004.1"/>
</dbReference>
<dbReference type="Proteomes" id="UP000199268">
    <property type="component" value="Unassembled WGS sequence"/>
</dbReference>
<dbReference type="GO" id="GO:0008234">
    <property type="term" value="F:cysteine-type peptidase activity"/>
    <property type="evidence" value="ECO:0007669"/>
    <property type="project" value="UniProtKB-KW"/>
</dbReference>
<dbReference type="PANTHER" id="PTHR47053">
    <property type="entry name" value="MUREIN DD-ENDOPEPTIDASE MEPH-RELATED"/>
    <property type="match status" value="1"/>
</dbReference>
<evidence type="ECO:0000256" key="6">
    <source>
        <dbReference type="ARBA" id="ARBA00022807"/>
    </source>
</evidence>
<keyword evidence="3 8" id="KW-0732">Signal</keyword>
<keyword evidence="2" id="KW-0645">Protease</keyword>
<dbReference type="InterPro" id="IPR018392">
    <property type="entry name" value="LysM"/>
</dbReference>
<dbReference type="InterPro" id="IPR000064">
    <property type="entry name" value="NLP_P60_dom"/>
</dbReference>
<proteinExistence type="inferred from homology"/>
<keyword evidence="5 11" id="KW-0378">Hydrolase</keyword>
<feature type="chain" id="PRO_5038402589" evidence="8">
    <location>
        <begin position="17"/>
        <end position="485"/>
    </location>
</feature>
<dbReference type="SUPFAM" id="SSF54106">
    <property type="entry name" value="LysM domain"/>
    <property type="match status" value="1"/>
</dbReference>
<dbReference type="InterPro" id="IPR038765">
    <property type="entry name" value="Papain-like_cys_pep_sf"/>
</dbReference>
<dbReference type="Gene3D" id="3.10.350.10">
    <property type="entry name" value="LysM domain"/>
    <property type="match status" value="1"/>
</dbReference>
<evidence type="ECO:0000256" key="1">
    <source>
        <dbReference type="ARBA" id="ARBA00007074"/>
    </source>
</evidence>
<dbReference type="SMART" id="SM00257">
    <property type="entry name" value="LysM"/>
    <property type="match status" value="1"/>
</dbReference>
<keyword evidence="4" id="KW-0677">Repeat</keyword>
<evidence type="ECO:0000259" key="10">
    <source>
        <dbReference type="PROSITE" id="PS51935"/>
    </source>
</evidence>
<evidence type="ECO:0000259" key="9">
    <source>
        <dbReference type="PROSITE" id="PS51782"/>
    </source>
</evidence>
<dbReference type="InterPro" id="IPR051202">
    <property type="entry name" value="Peptidase_C40"/>
</dbReference>
<feature type="domain" description="NlpC/P60" evidence="10">
    <location>
        <begin position="355"/>
        <end position="485"/>
    </location>
</feature>
<keyword evidence="6" id="KW-0788">Thiol protease</keyword>
<evidence type="ECO:0000256" key="4">
    <source>
        <dbReference type="ARBA" id="ARBA00022737"/>
    </source>
</evidence>
<dbReference type="PROSITE" id="PS51782">
    <property type="entry name" value="LYSM"/>
    <property type="match status" value="1"/>
</dbReference>
<evidence type="ECO:0000256" key="3">
    <source>
        <dbReference type="ARBA" id="ARBA00022729"/>
    </source>
</evidence>